<keyword evidence="1 5" id="KW-0479">Metal-binding</keyword>
<evidence type="ECO:0000256" key="3">
    <source>
        <dbReference type="ARBA" id="ARBA00023134"/>
    </source>
</evidence>
<accession>O76746</accession>
<dbReference type="GO" id="GO:0005834">
    <property type="term" value="C:heterotrimeric G-protein complex"/>
    <property type="evidence" value="ECO:0007669"/>
    <property type="project" value="TreeGrafter"/>
</dbReference>
<evidence type="ECO:0000313" key="6">
    <source>
        <dbReference type="EMBL" id="AAC34832.1"/>
    </source>
</evidence>
<dbReference type="SMR" id="O76746"/>
<feature type="binding site" evidence="5">
    <location>
        <position position="124"/>
    </location>
    <ligand>
        <name>Mg(2+)</name>
        <dbReference type="ChEBI" id="CHEBI:18420"/>
    </ligand>
</feature>
<sequence length="142" mass="16147">MKIIYLKGFTDNERRPYREIIFSNIIMSMRTLVLAVEKFGEGVAEENKEKAKLFKSNTILSSKPSALRSKTPLPPSEDRPYCSFRRSAEFQLNDSCACYFNDLEGYCQRLCAHGCDILRSRARTTGISEITFASGPAPFRMV</sequence>
<dbReference type="AlphaFoldDB" id="O76746"/>
<dbReference type="PROSITE" id="PS51882">
    <property type="entry name" value="G_ALPHA"/>
    <property type="match status" value="1"/>
</dbReference>
<evidence type="ECO:0000256" key="5">
    <source>
        <dbReference type="PIRSR" id="PIRSR601019-2"/>
    </source>
</evidence>
<dbReference type="Gene3D" id="1.10.400.10">
    <property type="entry name" value="GI Alpha 1, domain 2-like"/>
    <property type="match status" value="1"/>
</dbReference>
<feature type="non-terminal residue" evidence="6">
    <location>
        <position position="142"/>
    </location>
</feature>
<feature type="binding site" evidence="4">
    <location>
        <begin position="118"/>
        <end position="124"/>
    </location>
    <ligand>
        <name>GTP</name>
        <dbReference type="ChEBI" id="CHEBI:37565"/>
    </ligand>
</feature>
<dbReference type="SUPFAM" id="SSF47895">
    <property type="entry name" value="Transducin (alpha subunit), insertion domain"/>
    <property type="match status" value="1"/>
</dbReference>
<dbReference type="GO" id="GO:0001664">
    <property type="term" value="F:G protein-coupled receptor binding"/>
    <property type="evidence" value="ECO:0007669"/>
    <property type="project" value="TreeGrafter"/>
</dbReference>
<dbReference type="PANTHER" id="PTHR10218:SF302">
    <property type="entry name" value="GUANINE NUCLEOTIDE-BINDING PROTEIN ALPHA-5 SUBUNIT"/>
    <property type="match status" value="1"/>
</dbReference>
<dbReference type="InterPro" id="IPR011025">
    <property type="entry name" value="GproteinA_insert"/>
</dbReference>
<evidence type="ECO:0000256" key="1">
    <source>
        <dbReference type="ARBA" id="ARBA00022723"/>
    </source>
</evidence>
<dbReference type="GO" id="GO:0005525">
    <property type="term" value="F:GTP binding"/>
    <property type="evidence" value="ECO:0007669"/>
    <property type="project" value="UniProtKB-KW"/>
</dbReference>
<reference evidence="6" key="1">
    <citation type="journal article" date="2001" name="J. Eukaryot. Microbiol.">
        <title>Partial cloning of putative G-proteins modulating mechanotransduction in the ciliate stentor.</title>
        <authorList>
            <person name="Marino M.J."/>
            <person name="Sherman T.G."/>
            <person name="Wood D.C."/>
        </authorList>
    </citation>
    <scope>NUCLEOTIDE SEQUENCE</scope>
    <source>
        <strain evidence="6">Stella</strain>
    </source>
</reference>
<keyword evidence="5" id="KW-0460">Magnesium</keyword>
<dbReference type="GO" id="GO:0005737">
    <property type="term" value="C:cytoplasm"/>
    <property type="evidence" value="ECO:0007669"/>
    <property type="project" value="TreeGrafter"/>
</dbReference>
<dbReference type="InterPro" id="IPR001019">
    <property type="entry name" value="Gprotein_alpha_su"/>
</dbReference>
<dbReference type="GO" id="GO:0046872">
    <property type="term" value="F:metal ion binding"/>
    <property type="evidence" value="ECO:0007669"/>
    <property type="project" value="UniProtKB-KW"/>
</dbReference>
<feature type="binding site" evidence="4">
    <location>
        <begin position="94"/>
        <end position="95"/>
    </location>
    <ligand>
        <name>GTP</name>
        <dbReference type="ChEBI" id="CHEBI:37565"/>
    </ligand>
</feature>
<dbReference type="Pfam" id="PF00503">
    <property type="entry name" value="G-alpha"/>
    <property type="match status" value="1"/>
</dbReference>
<evidence type="ECO:0000256" key="2">
    <source>
        <dbReference type="ARBA" id="ARBA00022741"/>
    </source>
</evidence>
<dbReference type="PANTHER" id="PTHR10218">
    <property type="entry name" value="GTP-BINDING PROTEIN ALPHA SUBUNIT"/>
    <property type="match status" value="1"/>
</dbReference>
<keyword evidence="2 4" id="KW-0547">Nucleotide-binding</keyword>
<organism evidence="6">
    <name type="scientific">Stentor coeruleus</name>
    <dbReference type="NCBI Taxonomy" id="5963"/>
    <lineage>
        <taxon>Eukaryota</taxon>
        <taxon>Sar</taxon>
        <taxon>Alveolata</taxon>
        <taxon>Ciliophora</taxon>
        <taxon>Postciliodesmatophora</taxon>
        <taxon>Heterotrichea</taxon>
        <taxon>Heterotrichida</taxon>
        <taxon>Stentoridae</taxon>
        <taxon>Stentor</taxon>
    </lineage>
</organism>
<dbReference type="GO" id="GO:0007188">
    <property type="term" value="P:adenylate cyclase-modulating G protein-coupled receptor signaling pathway"/>
    <property type="evidence" value="ECO:0007669"/>
    <property type="project" value="TreeGrafter"/>
</dbReference>
<evidence type="ECO:0000256" key="4">
    <source>
        <dbReference type="PIRSR" id="PIRSR601019-1"/>
    </source>
</evidence>
<feature type="non-terminal residue" evidence="6">
    <location>
        <position position="1"/>
    </location>
</feature>
<protein>
    <submittedName>
        <fullName evidence="6">G protein alpha GI2-like subunit</fullName>
    </submittedName>
</protein>
<name>O76746_9CILI</name>
<proteinExistence type="evidence at transcript level"/>
<dbReference type="GO" id="GO:0031683">
    <property type="term" value="F:G-protein beta/gamma-subunit complex binding"/>
    <property type="evidence" value="ECO:0007669"/>
    <property type="project" value="InterPro"/>
</dbReference>
<dbReference type="EMBL" id="AF079839">
    <property type="protein sequence ID" value="AAC34832.1"/>
    <property type="molecule type" value="mRNA"/>
</dbReference>
<keyword evidence="3 4" id="KW-0342">GTP-binding</keyword>
<dbReference type="GO" id="GO:0003924">
    <property type="term" value="F:GTPase activity"/>
    <property type="evidence" value="ECO:0007669"/>
    <property type="project" value="InterPro"/>
</dbReference>